<dbReference type="AlphaFoldDB" id="A0A386H2W3"/>
<dbReference type="InterPro" id="IPR012337">
    <property type="entry name" value="RNaseH-like_sf"/>
</dbReference>
<dbReference type="GO" id="GO:0043137">
    <property type="term" value="P:DNA replication, removal of RNA primer"/>
    <property type="evidence" value="ECO:0007669"/>
    <property type="project" value="TreeGrafter"/>
</dbReference>
<organism evidence="18 19">
    <name type="scientific">Clostridium fermenticellae</name>
    <dbReference type="NCBI Taxonomy" id="2068654"/>
    <lineage>
        <taxon>Bacteria</taxon>
        <taxon>Bacillati</taxon>
        <taxon>Bacillota</taxon>
        <taxon>Clostridia</taxon>
        <taxon>Eubacteriales</taxon>
        <taxon>Clostridiaceae</taxon>
        <taxon>Clostridium</taxon>
    </lineage>
</organism>
<dbReference type="PANTHER" id="PTHR10954:SF18">
    <property type="entry name" value="RIBONUCLEASE HII"/>
    <property type="match status" value="1"/>
</dbReference>
<dbReference type="GO" id="GO:0005737">
    <property type="term" value="C:cytoplasm"/>
    <property type="evidence" value="ECO:0007669"/>
    <property type="project" value="UniProtKB-SubCell"/>
</dbReference>
<dbReference type="InterPro" id="IPR024567">
    <property type="entry name" value="RNase_HII/HIII_dom"/>
</dbReference>
<dbReference type="RefSeq" id="WP_119971191.1">
    <property type="nucleotide sequence ID" value="NZ_CP032416.1"/>
</dbReference>
<evidence type="ECO:0000256" key="5">
    <source>
        <dbReference type="ARBA" id="ARBA00007383"/>
    </source>
</evidence>
<feature type="binding site" evidence="14 15">
    <location>
        <position position="106"/>
    </location>
    <ligand>
        <name>a divalent metal cation</name>
        <dbReference type="ChEBI" id="CHEBI:60240"/>
    </ligand>
</feature>
<evidence type="ECO:0000313" key="19">
    <source>
        <dbReference type="Proteomes" id="UP000266301"/>
    </source>
</evidence>
<dbReference type="InterPro" id="IPR001352">
    <property type="entry name" value="RNase_HII/HIII"/>
</dbReference>
<evidence type="ECO:0000256" key="2">
    <source>
        <dbReference type="ARBA" id="ARBA00001946"/>
    </source>
</evidence>
<feature type="domain" description="RNase H type-2" evidence="17">
    <location>
        <begin position="99"/>
        <end position="286"/>
    </location>
</feature>
<evidence type="ECO:0000313" key="18">
    <source>
        <dbReference type="EMBL" id="AYD40051.1"/>
    </source>
</evidence>
<feature type="binding site" evidence="14 15">
    <location>
        <position position="105"/>
    </location>
    <ligand>
        <name>a divalent metal cation</name>
        <dbReference type="ChEBI" id="CHEBI:60240"/>
    </ligand>
</feature>
<evidence type="ECO:0000256" key="9">
    <source>
        <dbReference type="ARBA" id="ARBA00022722"/>
    </source>
</evidence>
<comment type="similarity">
    <text evidence="5 14 16">Belongs to the RNase HII family.</text>
</comment>
<dbReference type="GO" id="GO:0003723">
    <property type="term" value="F:RNA binding"/>
    <property type="evidence" value="ECO:0007669"/>
    <property type="project" value="UniProtKB-UniRule"/>
</dbReference>
<evidence type="ECO:0000256" key="12">
    <source>
        <dbReference type="ARBA" id="ARBA00022801"/>
    </source>
</evidence>
<dbReference type="HAMAP" id="MF_00052_B">
    <property type="entry name" value="RNase_HII_B"/>
    <property type="match status" value="1"/>
</dbReference>
<comment type="cofactor">
    <cofactor evidence="14 15">
        <name>Mn(2+)</name>
        <dbReference type="ChEBI" id="CHEBI:29035"/>
    </cofactor>
    <cofactor evidence="14 15">
        <name>Mg(2+)</name>
        <dbReference type="ChEBI" id="CHEBI:18420"/>
    </cofactor>
    <text evidence="14 15">Manganese or magnesium. Binds 1 divalent metal ion per monomer in the absence of substrate. May bind a second metal ion after substrate binding.</text>
</comment>
<evidence type="ECO:0000256" key="14">
    <source>
        <dbReference type="HAMAP-Rule" id="MF_00052"/>
    </source>
</evidence>
<comment type="subcellular location">
    <subcellularLocation>
        <location evidence="4 14">Cytoplasm</location>
    </subcellularLocation>
</comment>
<keyword evidence="10 14" id="KW-0479">Metal-binding</keyword>
<keyword evidence="9 14" id="KW-0540">Nuclease</keyword>
<reference evidence="18 19" key="1">
    <citation type="journal article" date="2019" name="Int. J. Syst. Evol. Microbiol.">
        <title>Clostridium fermenticellae sp. nov., isolated from the mud in a fermentation cellar for the production of the Chinese liquor, baijiu.</title>
        <authorList>
            <person name="Xu P.X."/>
            <person name="Chai L.J."/>
            <person name="Qiu T."/>
            <person name="Zhang X.J."/>
            <person name="Lu Z.M."/>
            <person name="Xiao C."/>
            <person name="Wang S.T."/>
            <person name="Shen C.H."/>
            <person name="Shi J.S."/>
            <person name="Xu Z.H."/>
        </authorList>
    </citation>
    <scope>NUCLEOTIDE SEQUENCE [LARGE SCALE GENOMIC DNA]</scope>
    <source>
        <strain evidence="18 19">JN500901</strain>
    </source>
</reference>
<dbReference type="Pfam" id="PF01351">
    <property type="entry name" value="RNase_HII"/>
    <property type="match status" value="1"/>
</dbReference>
<dbReference type="GO" id="GO:0004523">
    <property type="term" value="F:RNA-DNA hybrid ribonuclease activity"/>
    <property type="evidence" value="ECO:0007669"/>
    <property type="project" value="UniProtKB-UniRule"/>
</dbReference>
<evidence type="ECO:0000256" key="1">
    <source>
        <dbReference type="ARBA" id="ARBA00000077"/>
    </source>
</evidence>
<dbReference type="PANTHER" id="PTHR10954">
    <property type="entry name" value="RIBONUCLEASE H2 SUBUNIT A"/>
    <property type="match status" value="1"/>
</dbReference>
<accession>A0A386H2W3</accession>
<keyword evidence="11 14" id="KW-0255">Endonuclease</keyword>
<dbReference type="EC" id="3.1.26.4" evidence="6 14"/>
<feature type="binding site" evidence="14 15">
    <location>
        <position position="202"/>
    </location>
    <ligand>
        <name>a divalent metal cation</name>
        <dbReference type="ChEBI" id="CHEBI:60240"/>
    </ligand>
</feature>
<dbReference type="Proteomes" id="UP000266301">
    <property type="component" value="Chromosome"/>
</dbReference>
<proteinExistence type="inferred from homology"/>
<evidence type="ECO:0000259" key="17">
    <source>
        <dbReference type="PROSITE" id="PS51975"/>
    </source>
</evidence>
<sequence>MNIGNDGNLDFDITENCLFDDSSKLKFTDIKSYVNLLKNSYFDTKEEKYLKVIKILSGDQRKNVIKLSESLSKFIYKMDQEINRVKSMYEFDRKFSKCIFIAGTDEVGRGPLAGPIVAASVILNLNYKSDKDLILGIKDSKKLSASVREKLSKVIKSKALDFNIALINNTKIDERGISWCNNEVLRKAADGLKIQPDLVLSDGYAVKNLNIDNEFIIKGDAKSASIACASIIAKVYRDNLMREYSKEYPNYRFENNSGYGTKEHIEAIRKYGVCKIHRRYFLKNII</sequence>
<evidence type="ECO:0000256" key="6">
    <source>
        <dbReference type="ARBA" id="ARBA00012180"/>
    </source>
</evidence>
<comment type="catalytic activity">
    <reaction evidence="1 14 15 16">
        <text>Endonucleolytic cleavage to 5'-phosphomonoester.</text>
        <dbReference type="EC" id="3.1.26.4"/>
    </reaction>
</comment>
<keyword evidence="13 14" id="KW-0464">Manganese</keyword>
<name>A0A386H2W3_9CLOT</name>
<evidence type="ECO:0000256" key="8">
    <source>
        <dbReference type="ARBA" id="ARBA00022490"/>
    </source>
</evidence>
<dbReference type="InterPro" id="IPR022898">
    <property type="entry name" value="RNase_HII"/>
</dbReference>
<dbReference type="NCBIfam" id="NF000594">
    <property type="entry name" value="PRK00015.1-1"/>
    <property type="match status" value="1"/>
</dbReference>
<dbReference type="NCBIfam" id="NF000595">
    <property type="entry name" value="PRK00015.1-3"/>
    <property type="match status" value="1"/>
</dbReference>
<protein>
    <recommendedName>
        <fullName evidence="7 14">Ribonuclease HII</fullName>
        <shortName evidence="14">RNase HII</shortName>
        <ecNumber evidence="6 14">3.1.26.4</ecNumber>
    </recommendedName>
</protein>
<dbReference type="InterPro" id="IPR036397">
    <property type="entry name" value="RNaseH_sf"/>
</dbReference>
<dbReference type="PROSITE" id="PS51975">
    <property type="entry name" value="RNASE_H_2"/>
    <property type="match status" value="1"/>
</dbReference>
<comment type="cofactor">
    <cofactor evidence="2">
        <name>Mg(2+)</name>
        <dbReference type="ChEBI" id="CHEBI:18420"/>
    </cofactor>
</comment>
<evidence type="ECO:0000256" key="13">
    <source>
        <dbReference type="ARBA" id="ARBA00023211"/>
    </source>
</evidence>
<evidence type="ECO:0000256" key="3">
    <source>
        <dbReference type="ARBA" id="ARBA00004065"/>
    </source>
</evidence>
<dbReference type="GO" id="GO:0032299">
    <property type="term" value="C:ribonuclease H2 complex"/>
    <property type="evidence" value="ECO:0007669"/>
    <property type="project" value="TreeGrafter"/>
</dbReference>
<evidence type="ECO:0000256" key="15">
    <source>
        <dbReference type="PROSITE-ProRule" id="PRU01319"/>
    </source>
</evidence>
<dbReference type="GO" id="GO:0030145">
    <property type="term" value="F:manganese ion binding"/>
    <property type="evidence" value="ECO:0007669"/>
    <property type="project" value="UniProtKB-UniRule"/>
</dbReference>
<dbReference type="SUPFAM" id="SSF53098">
    <property type="entry name" value="Ribonuclease H-like"/>
    <property type="match status" value="1"/>
</dbReference>
<evidence type="ECO:0000256" key="16">
    <source>
        <dbReference type="RuleBase" id="RU003515"/>
    </source>
</evidence>
<evidence type="ECO:0000256" key="4">
    <source>
        <dbReference type="ARBA" id="ARBA00004496"/>
    </source>
</evidence>
<dbReference type="KEGG" id="cfer:D4Z93_05785"/>
<dbReference type="OrthoDB" id="9803420at2"/>
<evidence type="ECO:0000256" key="7">
    <source>
        <dbReference type="ARBA" id="ARBA00019179"/>
    </source>
</evidence>
<evidence type="ECO:0000256" key="11">
    <source>
        <dbReference type="ARBA" id="ARBA00022759"/>
    </source>
</evidence>
<comment type="function">
    <text evidence="3 14 16">Endonuclease that specifically degrades the RNA of RNA-DNA hybrids.</text>
</comment>
<keyword evidence="8 14" id="KW-0963">Cytoplasm</keyword>
<dbReference type="GO" id="GO:0006298">
    <property type="term" value="P:mismatch repair"/>
    <property type="evidence" value="ECO:0007669"/>
    <property type="project" value="TreeGrafter"/>
</dbReference>
<gene>
    <name evidence="14" type="primary">rnhB</name>
    <name evidence="18" type="ORF">D4Z93_05785</name>
</gene>
<dbReference type="Gene3D" id="3.30.420.10">
    <property type="entry name" value="Ribonuclease H-like superfamily/Ribonuclease H"/>
    <property type="match status" value="1"/>
</dbReference>
<keyword evidence="12 14" id="KW-0378">Hydrolase</keyword>
<dbReference type="EMBL" id="CP032416">
    <property type="protein sequence ID" value="AYD40051.1"/>
    <property type="molecule type" value="Genomic_DNA"/>
</dbReference>
<evidence type="ECO:0000256" key="10">
    <source>
        <dbReference type="ARBA" id="ARBA00022723"/>
    </source>
</evidence>
<keyword evidence="19" id="KW-1185">Reference proteome</keyword>
<dbReference type="CDD" id="cd07182">
    <property type="entry name" value="RNase_HII_bacteria_HII_like"/>
    <property type="match status" value="1"/>
</dbReference>